<evidence type="ECO:0000313" key="3">
    <source>
        <dbReference type="Proteomes" id="UP000005510"/>
    </source>
</evidence>
<proteinExistence type="predicted"/>
<accession>B7B974</accession>
<reference evidence="2 3" key="1">
    <citation type="submission" date="2008-10" db="EMBL/GenBank/DDBJ databases">
        <title>Draft genome sequence of Parabacteroides johnsonii (DSM 18315).</title>
        <authorList>
            <person name="Sudarsanam P."/>
            <person name="Ley R."/>
            <person name="Guruge J."/>
            <person name="Turnbaugh P.J."/>
            <person name="Mahowald M."/>
            <person name="Liep D."/>
            <person name="Gordon J."/>
        </authorList>
    </citation>
    <scope>NUCLEOTIDE SEQUENCE [LARGE SCALE GENOMIC DNA]</scope>
    <source>
        <strain evidence="2 3">DSM 18315</strain>
    </source>
</reference>
<dbReference type="Proteomes" id="UP000005510">
    <property type="component" value="Unassembled WGS sequence"/>
</dbReference>
<name>B7B974_9BACT</name>
<reference evidence="2 3" key="2">
    <citation type="submission" date="2008-10" db="EMBL/GenBank/DDBJ databases">
        <authorList>
            <person name="Fulton L."/>
            <person name="Clifton S."/>
            <person name="Fulton B."/>
            <person name="Xu J."/>
            <person name="Minx P."/>
            <person name="Pepin K.H."/>
            <person name="Johnson M."/>
            <person name="Bhonagiri V."/>
            <person name="Nash W.E."/>
            <person name="Mardis E.R."/>
            <person name="Wilson R.K."/>
        </authorList>
    </citation>
    <scope>NUCLEOTIDE SEQUENCE [LARGE SCALE GENOMIC DNA]</scope>
    <source>
        <strain evidence="2 3">DSM 18315</strain>
    </source>
</reference>
<sequence length="104" mass="11924">MPENKEFVFTAGSHAAHHKGIGRDQENTENRQDKEGKEEIDHTSQQEATEGKSISRQEKDRQDDRNFQRRGHSDTTSLGKSRVTDNPFIGLDNKETDNATKRRD</sequence>
<organism evidence="2 3">
    <name type="scientific">Parabacteroides johnsonii DSM 18315</name>
    <dbReference type="NCBI Taxonomy" id="537006"/>
    <lineage>
        <taxon>Bacteria</taxon>
        <taxon>Pseudomonadati</taxon>
        <taxon>Bacteroidota</taxon>
        <taxon>Bacteroidia</taxon>
        <taxon>Bacteroidales</taxon>
        <taxon>Tannerellaceae</taxon>
        <taxon>Parabacteroides</taxon>
    </lineage>
</organism>
<comment type="caution">
    <text evidence="2">The sequence shown here is derived from an EMBL/GenBank/DDBJ whole genome shotgun (WGS) entry which is preliminary data.</text>
</comment>
<protein>
    <submittedName>
        <fullName evidence="2">Uncharacterized protein</fullName>
    </submittedName>
</protein>
<evidence type="ECO:0000313" key="2">
    <source>
        <dbReference type="EMBL" id="EEC97024.1"/>
    </source>
</evidence>
<feature type="region of interest" description="Disordered" evidence="1">
    <location>
        <begin position="1"/>
        <end position="104"/>
    </location>
</feature>
<feature type="compositionally biased region" description="Basic and acidic residues" evidence="1">
    <location>
        <begin position="21"/>
        <end position="73"/>
    </location>
</feature>
<dbReference type="EMBL" id="ABYH01000157">
    <property type="protein sequence ID" value="EEC97024.1"/>
    <property type="molecule type" value="Genomic_DNA"/>
</dbReference>
<dbReference type="AlphaFoldDB" id="B7B974"/>
<feature type="compositionally biased region" description="Basic and acidic residues" evidence="1">
    <location>
        <begin position="92"/>
        <end position="104"/>
    </location>
</feature>
<gene>
    <name evidence="2" type="ORF">PRABACTJOHN_01577</name>
</gene>
<dbReference type="HOGENOM" id="CLU_2247428_0_0_10"/>
<dbReference type="STRING" id="537006.PRABACTJOHN_01577"/>
<evidence type="ECO:0000256" key="1">
    <source>
        <dbReference type="SAM" id="MobiDB-lite"/>
    </source>
</evidence>